<dbReference type="Proteomes" id="UP001500618">
    <property type="component" value="Unassembled WGS sequence"/>
</dbReference>
<gene>
    <name evidence="1" type="ORF">GCM10009765_68330</name>
</gene>
<evidence type="ECO:0000313" key="1">
    <source>
        <dbReference type="EMBL" id="GAA1709263.1"/>
    </source>
</evidence>
<proteinExistence type="predicted"/>
<dbReference type="RefSeq" id="WP_163572749.1">
    <property type="nucleotide sequence ID" value="NZ_BAAANY010000033.1"/>
</dbReference>
<evidence type="ECO:0000313" key="2">
    <source>
        <dbReference type="Proteomes" id="UP001500618"/>
    </source>
</evidence>
<evidence type="ECO:0008006" key="3">
    <source>
        <dbReference type="Google" id="ProtNLM"/>
    </source>
</evidence>
<reference evidence="2" key="1">
    <citation type="journal article" date="2019" name="Int. J. Syst. Evol. Microbiol.">
        <title>The Global Catalogue of Microorganisms (GCM) 10K type strain sequencing project: providing services to taxonomists for standard genome sequencing and annotation.</title>
        <authorList>
            <consortium name="The Broad Institute Genomics Platform"/>
            <consortium name="The Broad Institute Genome Sequencing Center for Infectious Disease"/>
            <person name="Wu L."/>
            <person name="Ma J."/>
        </authorList>
    </citation>
    <scope>NUCLEOTIDE SEQUENCE [LARGE SCALE GENOMIC DNA]</scope>
    <source>
        <strain evidence="2">JCM 14718</strain>
    </source>
</reference>
<protein>
    <recommendedName>
        <fullName evidence="3">WXG100 family type VII secretion target</fullName>
    </recommendedName>
</protein>
<organism evidence="1 2">
    <name type="scientific">Fodinicola feengrottensis</name>
    <dbReference type="NCBI Taxonomy" id="435914"/>
    <lineage>
        <taxon>Bacteria</taxon>
        <taxon>Bacillati</taxon>
        <taxon>Actinomycetota</taxon>
        <taxon>Actinomycetes</taxon>
        <taxon>Mycobacteriales</taxon>
        <taxon>Fodinicola</taxon>
    </lineage>
</organism>
<accession>A0ABP4USE9</accession>
<sequence length="107" mass="11175">MTAPGANIDVESAAAMMSSLRAAADQINTQWASAKGQIGSWEGQLGRDDLGQLFMAKYRPAATAVEQQAQQQVDAGERLATVGAQSVQLYQAADAQAKQGFPGAPTH</sequence>
<keyword evidence="2" id="KW-1185">Reference proteome</keyword>
<name>A0ABP4USE9_9ACTN</name>
<comment type="caution">
    <text evidence="1">The sequence shown here is derived from an EMBL/GenBank/DDBJ whole genome shotgun (WGS) entry which is preliminary data.</text>
</comment>
<dbReference type="EMBL" id="BAAANY010000033">
    <property type="protein sequence ID" value="GAA1709263.1"/>
    <property type="molecule type" value="Genomic_DNA"/>
</dbReference>